<dbReference type="EMBL" id="JAUJDW010000035">
    <property type="protein sequence ID" value="KAK0650500.1"/>
    <property type="molecule type" value="Genomic_DNA"/>
</dbReference>
<dbReference type="InterPro" id="IPR003016">
    <property type="entry name" value="2-oxoA_DH_lipoyl-BS"/>
</dbReference>
<dbReference type="InterPro" id="IPR050537">
    <property type="entry name" value="2-oxoacid_dehydrogenase"/>
</dbReference>
<evidence type="ECO:0000256" key="1">
    <source>
        <dbReference type="ARBA" id="ARBA00001938"/>
    </source>
</evidence>
<comment type="pathway">
    <text evidence="2">Amino-acid degradation; L-lysine degradation via saccharopine pathway; glutaryl-CoA from L-lysine: step 6/6.</text>
</comment>
<evidence type="ECO:0000313" key="12">
    <source>
        <dbReference type="EMBL" id="KAK0650500.1"/>
    </source>
</evidence>
<dbReference type="AlphaFoldDB" id="A0AA39YEM9"/>
<dbReference type="SUPFAM" id="SSF51230">
    <property type="entry name" value="Single hybrid motif"/>
    <property type="match status" value="1"/>
</dbReference>
<evidence type="ECO:0000256" key="6">
    <source>
        <dbReference type="ARBA" id="ARBA00022823"/>
    </source>
</evidence>
<evidence type="ECO:0000259" key="11">
    <source>
        <dbReference type="PROSITE" id="PS50968"/>
    </source>
</evidence>
<dbReference type="InterPro" id="IPR000089">
    <property type="entry name" value="Biotin_lipoyl"/>
</dbReference>
<dbReference type="PANTHER" id="PTHR43416:SF5">
    <property type="entry name" value="DIHYDROLIPOYLLYSINE-RESIDUE SUCCINYLTRANSFERASE COMPONENT OF 2-OXOGLUTARATE DEHYDROGENASE COMPLEX, MITOCHONDRIAL"/>
    <property type="match status" value="1"/>
</dbReference>
<evidence type="ECO:0000256" key="5">
    <source>
        <dbReference type="ARBA" id="ARBA00022679"/>
    </source>
</evidence>
<dbReference type="GO" id="GO:0006099">
    <property type="term" value="P:tricarboxylic acid cycle"/>
    <property type="evidence" value="ECO:0007669"/>
    <property type="project" value="UniProtKB-KW"/>
</dbReference>
<dbReference type="PROSITE" id="PS00189">
    <property type="entry name" value="LIPOYL"/>
    <property type="match status" value="1"/>
</dbReference>
<gene>
    <name evidence="12" type="primary">kgd2</name>
    <name evidence="12" type="ORF">DIS24_g6757</name>
</gene>
<dbReference type="InterPro" id="IPR001078">
    <property type="entry name" value="2-oxoacid_DH_actylTfrase"/>
</dbReference>
<dbReference type="Proteomes" id="UP001175001">
    <property type="component" value="Unassembled WGS sequence"/>
</dbReference>
<dbReference type="Pfam" id="PF00364">
    <property type="entry name" value="Biotin_lipoyl"/>
    <property type="match status" value="1"/>
</dbReference>
<keyword evidence="13" id="KW-1185">Reference proteome</keyword>
<evidence type="ECO:0000313" key="13">
    <source>
        <dbReference type="Proteomes" id="UP001175001"/>
    </source>
</evidence>
<comment type="cofactor">
    <cofactor evidence="1 9">
        <name>(R)-lipoate</name>
        <dbReference type="ChEBI" id="CHEBI:83088"/>
    </cofactor>
</comment>
<dbReference type="GO" id="GO:0005739">
    <property type="term" value="C:mitochondrion"/>
    <property type="evidence" value="ECO:0007669"/>
    <property type="project" value="TreeGrafter"/>
</dbReference>
<evidence type="ECO:0000256" key="9">
    <source>
        <dbReference type="RuleBase" id="RU003423"/>
    </source>
</evidence>
<dbReference type="Gene3D" id="3.30.559.10">
    <property type="entry name" value="Chloramphenicol acetyltransferase-like domain"/>
    <property type="match status" value="1"/>
</dbReference>
<keyword evidence="4" id="KW-0816">Tricarboxylic acid cycle</keyword>
<proteinExistence type="inferred from homology"/>
<reference evidence="12" key="1">
    <citation type="submission" date="2023-06" db="EMBL/GenBank/DDBJ databases">
        <title>Multi-omics analyses reveal the molecular pathogenesis toolkit of Lasiodiplodia hormozganensis, a cross-kingdom pathogen.</title>
        <authorList>
            <person name="Felix C."/>
            <person name="Meneses R."/>
            <person name="Goncalves M.F.M."/>
            <person name="Tilleman L."/>
            <person name="Duarte A.S."/>
            <person name="Jorrin-Novo J.V."/>
            <person name="Van De Peer Y."/>
            <person name="Deforce D."/>
            <person name="Van Nieuwerburgh F."/>
            <person name="Esteves A.C."/>
            <person name="Alves A."/>
        </authorList>
    </citation>
    <scope>NUCLEOTIDE SEQUENCE</scope>
    <source>
        <strain evidence="12">CBS 339.90</strain>
    </source>
</reference>
<feature type="domain" description="Lipoyl-binding" evidence="11">
    <location>
        <begin position="1"/>
        <end position="68"/>
    </location>
</feature>
<evidence type="ECO:0000256" key="7">
    <source>
        <dbReference type="ARBA" id="ARBA00022946"/>
    </source>
</evidence>
<organism evidence="12 13">
    <name type="scientific">Lasiodiplodia hormozganensis</name>
    <dbReference type="NCBI Taxonomy" id="869390"/>
    <lineage>
        <taxon>Eukaryota</taxon>
        <taxon>Fungi</taxon>
        <taxon>Dikarya</taxon>
        <taxon>Ascomycota</taxon>
        <taxon>Pezizomycotina</taxon>
        <taxon>Dothideomycetes</taxon>
        <taxon>Dothideomycetes incertae sedis</taxon>
        <taxon>Botryosphaeriales</taxon>
        <taxon>Botryosphaeriaceae</taxon>
        <taxon>Lasiodiplodia</taxon>
    </lineage>
</organism>
<keyword evidence="5 9" id="KW-0808">Transferase</keyword>
<dbReference type="InterPro" id="IPR023213">
    <property type="entry name" value="CAT-like_dom_sf"/>
</dbReference>
<evidence type="ECO:0000256" key="2">
    <source>
        <dbReference type="ARBA" id="ARBA00005145"/>
    </source>
</evidence>
<name>A0AA39YEM9_9PEZI</name>
<protein>
    <recommendedName>
        <fullName evidence="9">Dihydrolipoamide acetyltransferase component of pyruvate dehydrogenase complex</fullName>
        <ecNumber evidence="9">2.3.1.-</ecNumber>
    </recommendedName>
</protein>
<accession>A0AA39YEM9</accession>
<evidence type="ECO:0000256" key="10">
    <source>
        <dbReference type="SAM" id="MobiDB-lite"/>
    </source>
</evidence>
<feature type="region of interest" description="Disordered" evidence="10">
    <location>
        <begin position="75"/>
        <end position="172"/>
    </location>
</feature>
<sequence>MAESISEGTLASLLKKVGDRVEVDDEIASIETDKIDVAVNTPEAGVIVEMCVEEGDVVSVDQVVCRIDTGVDVEQKDTEEAESVGSREDKRESAPAQKAARVEEVVRKDQASQQPEKSTVGATPAAQPSTASLTPQMSAPPTSNLKVPDVPTFVSSPPSPSPASNRPNRAETRVKMTRIRSTIAARLKESQNRAAALTTFNEVDMSALIALRQRHRASVLDAHGVRLGFMGAFAKASALALREVPAVNAAIEGDGVGSTVLWRDYVDISFAVSTEKGLVTPV</sequence>
<dbReference type="InterPro" id="IPR011053">
    <property type="entry name" value="Single_hybrid_motif"/>
</dbReference>
<dbReference type="Pfam" id="PF00198">
    <property type="entry name" value="2-oxoacid_dh"/>
    <property type="match status" value="1"/>
</dbReference>
<keyword evidence="7" id="KW-0809">Transit peptide</keyword>
<evidence type="ECO:0000256" key="4">
    <source>
        <dbReference type="ARBA" id="ARBA00022532"/>
    </source>
</evidence>
<dbReference type="CDD" id="cd06849">
    <property type="entry name" value="lipoyl_domain"/>
    <property type="match status" value="1"/>
</dbReference>
<evidence type="ECO:0000256" key="3">
    <source>
        <dbReference type="ARBA" id="ARBA00007317"/>
    </source>
</evidence>
<feature type="compositionally biased region" description="Basic and acidic residues" evidence="10">
    <location>
        <begin position="100"/>
        <end position="110"/>
    </location>
</feature>
<dbReference type="PROSITE" id="PS50968">
    <property type="entry name" value="BIOTINYL_LIPOYL"/>
    <property type="match status" value="1"/>
</dbReference>
<dbReference type="GO" id="GO:0004149">
    <property type="term" value="F:dihydrolipoyllysine-residue succinyltransferase activity"/>
    <property type="evidence" value="ECO:0007669"/>
    <property type="project" value="TreeGrafter"/>
</dbReference>
<keyword evidence="8 9" id="KW-0012">Acyltransferase</keyword>
<dbReference type="Gene3D" id="2.40.50.100">
    <property type="match status" value="1"/>
</dbReference>
<feature type="compositionally biased region" description="Polar residues" evidence="10">
    <location>
        <begin position="111"/>
        <end position="145"/>
    </location>
</feature>
<evidence type="ECO:0000256" key="8">
    <source>
        <dbReference type="ARBA" id="ARBA00023315"/>
    </source>
</evidence>
<comment type="caution">
    <text evidence="12">The sequence shown here is derived from an EMBL/GenBank/DDBJ whole genome shotgun (WGS) entry which is preliminary data.</text>
</comment>
<keyword evidence="6 9" id="KW-0450">Lipoyl</keyword>
<comment type="similarity">
    <text evidence="3 9">Belongs to the 2-oxoacid dehydrogenase family.</text>
</comment>
<dbReference type="EC" id="2.3.1.-" evidence="9"/>
<dbReference type="PANTHER" id="PTHR43416">
    <property type="entry name" value="DIHYDROLIPOYLLYSINE-RESIDUE SUCCINYLTRANSFERASE COMPONENT OF 2-OXOGLUTARATE DEHYDROGENASE COMPLEX, MITOCHONDRIAL-RELATED"/>
    <property type="match status" value="1"/>
</dbReference>
<dbReference type="SUPFAM" id="SSF52777">
    <property type="entry name" value="CoA-dependent acyltransferases"/>
    <property type="match status" value="1"/>
</dbReference>